<dbReference type="EMBL" id="MCFF01000030">
    <property type="protein sequence ID" value="ORZ10626.1"/>
    <property type="molecule type" value="Genomic_DNA"/>
</dbReference>
<dbReference type="RefSeq" id="XP_021879347.1">
    <property type="nucleotide sequence ID" value="XM_022029426.1"/>
</dbReference>
<dbReference type="InterPro" id="IPR035992">
    <property type="entry name" value="Ricin_B-like_lectins"/>
</dbReference>
<dbReference type="Proteomes" id="UP000193648">
    <property type="component" value="Unassembled WGS sequence"/>
</dbReference>
<proteinExistence type="predicted"/>
<protein>
    <recommendedName>
        <fullName evidence="3">Ricin B lectin domain-containing protein</fullName>
    </recommendedName>
</protein>
<evidence type="ECO:0000313" key="2">
    <source>
        <dbReference type="Proteomes" id="UP000193648"/>
    </source>
</evidence>
<sequence length="198" mass="23028">MSFSQNYIFSFCQFGHLKMAYGSISHLGHPPCFITSGSCCFLRRWVYRIRDGSYFITVDDKDYESPVFLLPDGRSLEQVWHIKYVDDDHVVIMNPATKRSLGVQEARSGAFIFAAWYEQQWKLTKSGEKEDHYNIVYPEQVDGEDLSIGVSSARVYPPLVALHGSPRRTIHWELDRFGPPESRGSEREIPRFRSQLRW</sequence>
<dbReference type="InParanoid" id="A0A1Y2GGX0"/>
<dbReference type="GeneID" id="33571269"/>
<evidence type="ECO:0000313" key="1">
    <source>
        <dbReference type="EMBL" id="ORZ10626.1"/>
    </source>
</evidence>
<keyword evidence="2" id="KW-1185">Reference proteome</keyword>
<reference evidence="1 2" key="1">
    <citation type="submission" date="2016-07" db="EMBL/GenBank/DDBJ databases">
        <title>Pervasive Adenine N6-methylation of Active Genes in Fungi.</title>
        <authorList>
            <consortium name="DOE Joint Genome Institute"/>
            <person name="Mondo S.J."/>
            <person name="Dannebaum R.O."/>
            <person name="Kuo R.C."/>
            <person name="Labutti K."/>
            <person name="Haridas S."/>
            <person name="Kuo A."/>
            <person name="Salamov A."/>
            <person name="Ahrendt S.R."/>
            <person name="Lipzen A."/>
            <person name="Sullivan W."/>
            <person name="Andreopoulos W.B."/>
            <person name="Clum A."/>
            <person name="Lindquist E."/>
            <person name="Daum C."/>
            <person name="Ramamoorthy G.K."/>
            <person name="Gryganskyi A."/>
            <person name="Culley D."/>
            <person name="Magnuson J.K."/>
            <person name="James T.Y."/>
            <person name="O'Malley M.A."/>
            <person name="Stajich J.E."/>
            <person name="Spatafora J.W."/>
            <person name="Visel A."/>
            <person name="Grigoriev I.V."/>
        </authorList>
    </citation>
    <scope>NUCLEOTIDE SEQUENCE [LARGE SCALE GENOMIC DNA]</scope>
    <source>
        <strain evidence="1 2">NRRL 3116</strain>
    </source>
</reference>
<organism evidence="1 2">
    <name type="scientific">Lobosporangium transversale</name>
    <dbReference type="NCBI Taxonomy" id="64571"/>
    <lineage>
        <taxon>Eukaryota</taxon>
        <taxon>Fungi</taxon>
        <taxon>Fungi incertae sedis</taxon>
        <taxon>Mucoromycota</taxon>
        <taxon>Mortierellomycotina</taxon>
        <taxon>Mortierellomycetes</taxon>
        <taxon>Mortierellales</taxon>
        <taxon>Mortierellaceae</taxon>
        <taxon>Lobosporangium</taxon>
    </lineage>
</organism>
<dbReference type="Gene3D" id="2.80.10.50">
    <property type="match status" value="1"/>
</dbReference>
<dbReference type="CDD" id="cd00161">
    <property type="entry name" value="beta-trefoil_Ricin-like"/>
    <property type="match status" value="1"/>
</dbReference>
<name>A0A1Y2GGX0_9FUNG</name>
<gene>
    <name evidence="1" type="ORF">BCR41DRAFT_410002</name>
</gene>
<evidence type="ECO:0008006" key="3">
    <source>
        <dbReference type="Google" id="ProtNLM"/>
    </source>
</evidence>
<accession>A0A1Y2GGX0</accession>
<dbReference type="SUPFAM" id="SSF50370">
    <property type="entry name" value="Ricin B-like lectins"/>
    <property type="match status" value="1"/>
</dbReference>
<dbReference type="AlphaFoldDB" id="A0A1Y2GGX0"/>
<comment type="caution">
    <text evidence="1">The sequence shown here is derived from an EMBL/GenBank/DDBJ whole genome shotgun (WGS) entry which is preliminary data.</text>
</comment>